<proteinExistence type="predicted"/>
<name>A0ABU1PUV7_9PSEU</name>
<comment type="caution">
    <text evidence="1">The sequence shown here is derived from an EMBL/GenBank/DDBJ whole genome shotgun (WGS) entry which is preliminary data.</text>
</comment>
<protein>
    <submittedName>
        <fullName evidence="1">Uncharacterized protein</fullName>
    </submittedName>
</protein>
<dbReference type="RefSeq" id="WP_310306574.1">
    <property type="nucleotide sequence ID" value="NZ_BAAAXB010000001.1"/>
</dbReference>
<reference evidence="1 2" key="1">
    <citation type="submission" date="2023-07" db="EMBL/GenBank/DDBJ databases">
        <title>Sequencing the genomes of 1000 actinobacteria strains.</title>
        <authorList>
            <person name="Klenk H.-P."/>
        </authorList>
    </citation>
    <scope>NUCLEOTIDE SEQUENCE [LARGE SCALE GENOMIC DNA]</scope>
    <source>
        <strain evidence="1 2">DSM 43749</strain>
    </source>
</reference>
<gene>
    <name evidence="1" type="ORF">J2S66_002053</name>
</gene>
<organism evidence="1 2">
    <name type="scientific">Saccharothrix longispora</name>
    <dbReference type="NCBI Taxonomy" id="33920"/>
    <lineage>
        <taxon>Bacteria</taxon>
        <taxon>Bacillati</taxon>
        <taxon>Actinomycetota</taxon>
        <taxon>Actinomycetes</taxon>
        <taxon>Pseudonocardiales</taxon>
        <taxon>Pseudonocardiaceae</taxon>
        <taxon>Saccharothrix</taxon>
    </lineage>
</organism>
<evidence type="ECO:0000313" key="2">
    <source>
        <dbReference type="Proteomes" id="UP001268819"/>
    </source>
</evidence>
<dbReference type="EMBL" id="JAVDSG010000001">
    <property type="protein sequence ID" value="MDR6593669.1"/>
    <property type="molecule type" value="Genomic_DNA"/>
</dbReference>
<keyword evidence="2" id="KW-1185">Reference proteome</keyword>
<accession>A0ABU1PUV7</accession>
<sequence length="47" mass="4835">MSPFALATHVTVEPVRVLFGADSTQTPFGGTADVQLLAACECGPATR</sequence>
<dbReference type="Proteomes" id="UP001268819">
    <property type="component" value="Unassembled WGS sequence"/>
</dbReference>
<evidence type="ECO:0000313" key="1">
    <source>
        <dbReference type="EMBL" id="MDR6593669.1"/>
    </source>
</evidence>